<evidence type="ECO:0000256" key="5">
    <source>
        <dbReference type="ARBA" id="ARBA00072139"/>
    </source>
</evidence>
<sequence>MLCQTRGDAASGSGKTMRDLSELPNLKVALVQTTLAWHDREANHAHFEVLLEQVGNVDLVILPEMFTTGFSMQSESLAEPENGPTYKWLKAQAKKYDTVITGSVIIQAADGSHRNRLLWARPDGEILHYDKRHLFRMAGEHKHYTPGERQVQFELKGWRIRPLICYDLRFPVWSRDAQDTDLLLYTANWPAARRQHWNRLLPARGIENLCYVAAVNRVGTDGKGFAYSGDSQVLDFQGESLLSAGEADGVFTAVLSAAELAAYRAKFPANLDADTFELH</sequence>
<dbReference type="Pfam" id="PF00795">
    <property type="entry name" value="CN_hydrolase"/>
    <property type="match status" value="1"/>
</dbReference>
<dbReference type="AlphaFoldDB" id="A0AAQ1P555"/>
<keyword evidence="2 7" id="KW-0378">Hydrolase</keyword>
<evidence type="ECO:0000256" key="3">
    <source>
        <dbReference type="ARBA" id="ARBA00039118"/>
    </source>
</evidence>
<dbReference type="EMBL" id="OPYN01000060">
    <property type="protein sequence ID" value="SPO59463.1"/>
    <property type="molecule type" value="Genomic_DNA"/>
</dbReference>
<feature type="domain" description="CN hydrolase" evidence="6">
    <location>
        <begin position="26"/>
        <end position="257"/>
    </location>
</feature>
<evidence type="ECO:0000256" key="4">
    <source>
        <dbReference type="ARBA" id="ARBA00052904"/>
    </source>
</evidence>
<dbReference type="InterPro" id="IPR052737">
    <property type="entry name" value="Omega-amidase_YafV"/>
</dbReference>
<dbReference type="PANTHER" id="PTHR47799">
    <property type="entry name" value="OMEGA-AMIDASE YAFV"/>
    <property type="match status" value="1"/>
</dbReference>
<evidence type="ECO:0000313" key="7">
    <source>
        <dbReference type="EMBL" id="SPO59463.1"/>
    </source>
</evidence>
<evidence type="ECO:0000259" key="6">
    <source>
        <dbReference type="PROSITE" id="PS50263"/>
    </source>
</evidence>
<dbReference type="GO" id="GO:0106008">
    <property type="term" value="F:2-oxoglutaramate amidase activity"/>
    <property type="evidence" value="ECO:0007669"/>
    <property type="project" value="TreeGrafter"/>
</dbReference>
<organism evidence="7 8">
    <name type="scientific">Pseudomonas inefficax</name>
    <dbReference type="NCBI Taxonomy" id="2078786"/>
    <lineage>
        <taxon>Bacteria</taxon>
        <taxon>Pseudomonadati</taxon>
        <taxon>Pseudomonadota</taxon>
        <taxon>Gammaproteobacteria</taxon>
        <taxon>Pseudomonadales</taxon>
        <taxon>Pseudomonadaceae</taxon>
        <taxon>Pseudomonas</taxon>
    </lineage>
</organism>
<dbReference type="SUPFAM" id="SSF56317">
    <property type="entry name" value="Carbon-nitrogen hydrolase"/>
    <property type="match status" value="1"/>
</dbReference>
<comment type="catalytic activity">
    <reaction evidence="4">
        <text>a monoamide of a dicarboxylate + H2O = a dicarboxylate + NH4(+)</text>
        <dbReference type="Rhea" id="RHEA:11716"/>
        <dbReference type="ChEBI" id="CHEBI:15377"/>
        <dbReference type="ChEBI" id="CHEBI:28938"/>
        <dbReference type="ChEBI" id="CHEBI:28965"/>
        <dbReference type="ChEBI" id="CHEBI:77450"/>
        <dbReference type="EC" id="3.5.1.3"/>
    </reaction>
</comment>
<dbReference type="EC" id="3.5.1.3" evidence="3"/>
<dbReference type="InterPro" id="IPR003010">
    <property type="entry name" value="C-N_Hydrolase"/>
</dbReference>
<dbReference type="NCBIfam" id="NF007757">
    <property type="entry name" value="PRK10438.1"/>
    <property type="match status" value="1"/>
</dbReference>
<evidence type="ECO:0000313" key="8">
    <source>
        <dbReference type="Proteomes" id="UP000294335"/>
    </source>
</evidence>
<dbReference type="InterPro" id="IPR036526">
    <property type="entry name" value="C-N_Hydrolase_sf"/>
</dbReference>
<comment type="caution">
    <text evidence="7">The sequence shown here is derived from an EMBL/GenBank/DDBJ whole genome shotgun (WGS) entry which is preliminary data.</text>
</comment>
<gene>
    <name evidence="7" type="primary">yafV</name>
    <name evidence="7" type="ORF">JV551A3_V1_600063</name>
</gene>
<evidence type="ECO:0000256" key="1">
    <source>
        <dbReference type="ARBA" id="ARBA00010613"/>
    </source>
</evidence>
<dbReference type="GO" id="GO:0050152">
    <property type="term" value="F:omega-amidase activity"/>
    <property type="evidence" value="ECO:0007669"/>
    <property type="project" value="UniProtKB-EC"/>
</dbReference>
<protein>
    <recommendedName>
        <fullName evidence="5">Omega-amidase YafV</fullName>
        <ecNumber evidence="3">3.5.1.3</ecNumber>
    </recommendedName>
</protein>
<reference evidence="7 8" key="1">
    <citation type="submission" date="2018-02" db="EMBL/GenBank/DDBJ databases">
        <authorList>
            <person name="Dubost A."/>
        </authorList>
    </citation>
    <scope>NUCLEOTIDE SEQUENCE [LARGE SCALE GENOMIC DNA]</scope>
    <source>
        <strain evidence="8">JV551A3</strain>
    </source>
</reference>
<proteinExistence type="inferred from homology"/>
<dbReference type="CDD" id="cd07575">
    <property type="entry name" value="Xc-1258_like"/>
    <property type="match status" value="1"/>
</dbReference>
<keyword evidence="8" id="KW-1185">Reference proteome</keyword>
<dbReference type="FunFam" id="3.60.110.10:FF:000004">
    <property type="entry name" value="Carbon-nitrogen hydrolase"/>
    <property type="match status" value="1"/>
</dbReference>
<comment type="similarity">
    <text evidence="1">Belongs to the carbon-nitrogen hydrolase superfamily. NIT1/NIT2 family.</text>
</comment>
<name>A0AAQ1P555_9PSED</name>
<evidence type="ECO:0000256" key="2">
    <source>
        <dbReference type="ARBA" id="ARBA00022801"/>
    </source>
</evidence>
<dbReference type="Proteomes" id="UP000294335">
    <property type="component" value="Unassembled WGS sequence"/>
</dbReference>
<dbReference type="PANTHER" id="PTHR47799:SF1">
    <property type="entry name" value="OMEGA-AMIDASE YAFV"/>
    <property type="match status" value="1"/>
</dbReference>
<accession>A0AAQ1P555</accession>
<dbReference type="PROSITE" id="PS50263">
    <property type="entry name" value="CN_HYDROLASE"/>
    <property type="match status" value="1"/>
</dbReference>
<dbReference type="Gene3D" id="3.60.110.10">
    <property type="entry name" value="Carbon-nitrogen hydrolase"/>
    <property type="match status" value="1"/>
</dbReference>